<keyword evidence="4" id="KW-0347">Helicase</keyword>
<gene>
    <name evidence="8" type="ORF">H9897_01130</name>
</gene>
<dbReference type="GO" id="GO:0043139">
    <property type="term" value="F:5'-3' DNA helicase activity"/>
    <property type="evidence" value="ECO:0007669"/>
    <property type="project" value="TreeGrafter"/>
</dbReference>
<evidence type="ECO:0000259" key="7">
    <source>
        <dbReference type="Pfam" id="PF13087"/>
    </source>
</evidence>
<sequence length="1375" mass="158563">MIDKKQNGEELFLIDNEDFTENLSTDTKSIKSEQEVQLTSNLNLNIENIDKISLKSENNNPDITQFLVDDFGDGEPILYNGSIKKDNRAIKIKLANLTTTNPKDMCIKAKLTKDTIDVSRFVDFNTVQKFIKSPTEKIEFSNLITSSSDIDYYLSATKTPGEFLACLQNYDIPISESKKNDLYKDFNSAKAKIIQNISNKTFDQKRKFDSIIRKNKNIVDNTGVYSLYLATNFLVGCTKTGVLLNSPIILFQVEMNFSSGNYILKHSKPKFVVNEKLLTLLKKEFNLNWIVSDLAKIEDYNTLLKIIQKDINIPIKSVSSENHEFKEFTNSELSKFTELEVYDSTLLGIYEPSGGALKENLERLVDLNIDPFISKNEYSDSKFINQEINGEPLIEIGRPLNIYQKYAIRSALYQNTLIYGPPGTGKSEVIANIIANAIVNLKTVLVVSEKKAALNVLHDRLQHISKLALFIYDLDDKRGFYEKIAAIGEKILNMRFDDFGNVATKDFDLKNKIESSTKWQKVQNAHLKVREYINKLIKLNNAVDSLGTTFTQYINANANVDKKLLKYAKDSNIIDFIESLMRKYSFTSTKNFFAKFNEYKDFLLINGINENTITNTLKEEKLLITKYQLSDNLLQYIIENEKEIPNKVAKLTNFFEIYGLKNDEKFNQILNKNPHLLAIQQVKITEFINQFEKYYGPKKFMSFLIEQFDQLQTFLDAYNSANDPKTKYTLLFNFINFKKISKFKPIFKGHVEDDQNELNEKLAAIKAFVSIPHARYTYLYKLADSKLDFIDKNIVIIYRNQWMLKQYIIDLGIKSFTFFDEDDVTKLTPVRGMDGATFDKFKIIINFENEIMNQNKNLMYVDVNELINIDRNIISNVSEHASQDVESYYLEYLNSVLSKLSQPEWNKVQEVISIARRSSKKNASIKDFVQQYHKQLSILFPIWISLPELVAQMLPLEKGIFDYGIFDEASQMFVERAYPIVYRCNTNIVAGDDKQLKPTSFFASRINESDYEYSLADNDQVDSLLDRAKVSLWASYNLRNHYRSEHRDLIQFSNDYVYDNNLHFATKNGVSGSGIEVINVENGISEDSVNEAEAQKVIQLLSQNINKYNKIIVITFGSKQSLYIEQLLFKNSDSSNAIYKKFLSNNLVITNLENVQGNEGDLVILSTTFGISKDGLFKNSYGPLIMDGGINRLNVAITRAKEKMIIVKSISATDMNINYNNPNALVLKSFFEYCDKISEHRNIHSKNSSQLNFVDSIFKVEIGNWLLSNLYNKKDIEIIDNYDIGSKIIDFAIVNKKTQKVELAIVINKWSNKISLQNYLESIDNYFFFIDRGYKTIRIEEYAWVYNNAEIKKQILSSLENVSLRDYFENSEFND</sequence>
<dbReference type="PANTHER" id="PTHR43788:SF8">
    <property type="entry name" value="DNA-BINDING PROTEIN SMUBP-2"/>
    <property type="match status" value="1"/>
</dbReference>
<feature type="domain" description="DNA2/NAM7 helicase-like C-terminal" evidence="7">
    <location>
        <begin position="1023"/>
        <end position="1207"/>
    </location>
</feature>
<evidence type="ECO:0000256" key="4">
    <source>
        <dbReference type="ARBA" id="ARBA00022806"/>
    </source>
</evidence>
<comment type="caution">
    <text evidence="8">The sequence shown here is derived from an EMBL/GenBank/DDBJ whole genome shotgun (WGS) entry which is preliminary data.</text>
</comment>
<keyword evidence="5" id="KW-0067">ATP-binding</keyword>
<dbReference type="InterPro" id="IPR047187">
    <property type="entry name" value="SF1_C_Upf1"/>
</dbReference>
<dbReference type="InterPro" id="IPR041677">
    <property type="entry name" value="DNA2/NAM7_AAA_11"/>
</dbReference>
<reference evidence="8" key="1">
    <citation type="journal article" date="2021" name="PeerJ">
        <title>Extensive microbial diversity within the chicken gut microbiome revealed by metagenomics and culture.</title>
        <authorList>
            <person name="Gilroy R."/>
            <person name="Ravi A."/>
            <person name="Getino M."/>
            <person name="Pursley I."/>
            <person name="Horton D.L."/>
            <person name="Alikhan N.F."/>
            <person name="Baker D."/>
            <person name="Gharbi K."/>
            <person name="Hall N."/>
            <person name="Watson M."/>
            <person name="Adriaenssens E.M."/>
            <person name="Foster-Nyarko E."/>
            <person name="Jarju S."/>
            <person name="Secka A."/>
            <person name="Antonio M."/>
            <person name="Oren A."/>
            <person name="Chaudhuri R.R."/>
            <person name="La Ragione R."/>
            <person name="Hildebrand F."/>
            <person name="Pallen M.J."/>
        </authorList>
    </citation>
    <scope>NUCLEOTIDE SEQUENCE</scope>
    <source>
        <strain evidence="8">A5-1222</strain>
    </source>
</reference>
<dbReference type="InterPro" id="IPR050534">
    <property type="entry name" value="Coronavir_polyprotein_1ab"/>
</dbReference>
<evidence type="ECO:0000259" key="6">
    <source>
        <dbReference type="Pfam" id="PF13086"/>
    </source>
</evidence>
<dbReference type="CDD" id="cd18808">
    <property type="entry name" value="SF1_C_Upf1"/>
    <property type="match status" value="1"/>
</dbReference>
<dbReference type="EMBL" id="JAHLFM010000017">
    <property type="protein sequence ID" value="MBU3830747.1"/>
    <property type="molecule type" value="Genomic_DNA"/>
</dbReference>
<evidence type="ECO:0000256" key="2">
    <source>
        <dbReference type="ARBA" id="ARBA00022741"/>
    </source>
</evidence>
<proteinExistence type="inferred from homology"/>
<dbReference type="Pfam" id="PF13087">
    <property type="entry name" value="AAA_12"/>
    <property type="match status" value="1"/>
</dbReference>
<dbReference type="Pfam" id="PF13195">
    <property type="entry name" value="DUF4011"/>
    <property type="match status" value="1"/>
</dbReference>
<dbReference type="Proteomes" id="UP000824247">
    <property type="component" value="Unassembled WGS sequence"/>
</dbReference>
<protein>
    <submittedName>
        <fullName evidence="8">DUF4011 domain-containing protein</fullName>
    </submittedName>
</protein>
<organism evidence="8 9">
    <name type="scientific">Candidatus Ureaplasma intestinipullorum</name>
    <dbReference type="NCBI Taxonomy" id="2838770"/>
    <lineage>
        <taxon>Bacteria</taxon>
        <taxon>Bacillati</taxon>
        <taxon>Mycoplasmatota</taxon>
        <taxon>Mycoplasmoidales</taxon>
        <taxon>Mycoplasmoidaceae</taxon>
        <taxon>Ureaplasma</taxon>
    </lineage>
</organism>
<accession>A0A9E2NVT4</accession>
<evidence type="ECO:0000313" key="9">
    <source>
        <dbReference type="Proteomes" id="UP000824247"/>
    </source>
</evidence>
<reference evidence="8" key="2">
    <citation type="submission" date="2021-04" db="EMBL/GenBank/DDBJ databases">
        <authorList>
            <person name="Gilroy R."/>
        </authorList>
    </citation>
    <scope>NUCLEOTIDE SEQUENCE</scope>
    <source>
        <strain evidence="8">A5-1222</strain>
    </source>
</reference>
<evidence type="ECO:0000256" key="5">
    <source>
        <dbReference type="ARBA" id="ARBA00022840"/>
    </source>
</evidence>
<dbReference type="Pfam" id="PF13086">
    <property type="entry name" value="AAA_11"/>
    <property type="match status" value="1"/>
</dbReference>
<dbReference type="InterPro" id="IPR041679">
    <property type="entry name" value="DNA2/NAM7-like_C"/>
</dbReference>
<dbReference type="GO" id="GO:0016787">
    <property type="term" value="F:hydrolase activity"/>
    <property type="evidence" value="ECO:0007669"/>
    <property type="project" value="UniProtKB-KW"/>
</dbReference>
<evidence type="ECO:0000256" key="1">
    <source>
        <dbReference type="ARBA" id="ARBA00007913"/>
    </source>
</evidence>
<evidence type="ECO:0000313" key="8">
    <source>
        <dbReference type="EMBL" id="MBU3830747.1"/>
    </source>
</evidence>
<keyword evidence="2" id="KW-0547">Nucleotide-binding</keyword>
<dbReference type="Gene3D" id="3.40.50.300">
    <property type="entry name" value="P-loop containing nucleotide triphosphate hydrolases"/>
    <property type="match status" value="3"/>
</dbReference>
<dbReference type="InterPro" id="IPR025103">
    <property type="entry name" value="DUF4011"/>
</dbReference>
<name>A0A9E2NVT4_9BACT</name>
<dbReference type="GO" id="GO:0005524">
    <property type="term" value="F:ATP binding"/>
    <property type="evidence" value="ECO:0007669"/>
    <property type="project" value="UniProtKB-KW"/>
</dbReference>
<dbReference type="SUPFAM" id="SSF52540">
    <property type="entry name" value="P-loop containing nucleoside triphosphate hydrolases"/>
    <property type="match status" value="1"/>
</dbReference>
<feature type="domain" description="DNA2/NAM7 helicase helicase" evidence="6">
    <location>
        <begin position="400"/>
        <end position="545"/>
    </location>
</feature>
<evidence type="ECO:0000256" key="3">
    <source>
        <dbReference type="ARBA" id="ARBA00022801"/>
    </source>
</evidence>
<keyword evidence="3" id="KW-0378">Hydrolase</keyword>
<comment type="similarity">
    <text evidence="1">Belongs to the DNA2/NAM7 helicase family.</text>
</comment>
<dbReference type="InterPro" id="IPR027417">
    <property type="entry name" value="P-loop_NTPase"/>
</dbReference>
<dbReference type="PANTHER" id="PTHR43788">
    <property type="entry name" value="DNA2/NAM7 HELICASE FAMILY MEMBER"/>
    <property type="match status" value="1"/>
</dbReference>